<dbReference type="SUPFAM" id="SSF53098">
    <property type="entry name" value="Ribonuclease H-like"/>
    <property type="match status" value="1"/>
</dbReference>
<keyword evidence="4" id="KW-0255">Endonuclease</keyword>
<proteinExistence type="predicted"/>
<evidence type="ECO:0000256" key="3">
    <source>
        <dbReference type="ARBA" id="ARBA00022722"/>
    </source>
</evidence>
<evidence type="ECO:0000313" key="8">
    <source>
        <dbReference type="EMBL" id="NXI44117.1"/>
    </source>
</evidence>
<dbReference type="PROSITE" id="PS50879">
    <property type="entry name" value="RNASE_H_1"/>
    <property type="match status" value="1"/>
</dbReference>
<comment type="caution">
    <text evidence="8">The sequence shown here is derived from an EMBL/GenBank/DDBJ whole genome shotgun (WGS) entry which is preliminary data.</text>
</comment>
<dbReference type="PANTHER" id="PTHR41694:SF3">
    <property type="entry name" value="RNA-DIRECTED DNA POLYMERASE-RELATED"/>
    <property type="match status" value="1"/>
</dbReference>
<dbReference type="Pfam" id="PF00075">
    <property type="entry name" value="RNase_H"/>
    <property type="match status" value="1"/>
</dbReference>
<dbReference type="GO" id="GO:0003964">
    <property type="term" value="F:RNA-directed DNA polymerase activity"/>
    <property type="evidence" value="ECO:0007669"/>
    <property type="project" value="UniProtKB-KW"/>
</dbReference>
<accession>A0A7K9T6E5</accession>
<keyword evidence="9" id="KW-1185">Reference proteome</keyword>
<dbReference type="AlphaFoldDB" id="A0A7K9T6E5"/>
<dbReference type="Gene3D" id="3.30.420.10">
    <property type="entry name" value="Ribonuclease H-like superfamily/Ribonuclease H"/>
    <property type="match status" value="1"/>
</dbReference>
<keyword evidence="1" id="KW-0808">Transferase</keyword>
<name>A0A7K9T6E5_9PICI</name>
<dbReference type="InterPro" id="IPR036397">
    <property type="entry name" value="RNaseH_sf"/>
</dbReference>
<dbReference type="GO" id="GO:0004523">
    <property type="term" value="F:RNA-DNA hybrid ribonuclease activity"/>
    <property type="evidence" value="ECO:0007669"/>
    <property type="project" value="InterPro"/>
</dbReference>
<gene>
    <name evidence="8" type="primary">Ervk19_4</name>
    <name evidence="8" type="ORF">GALDEA_R15725</name>
</gene>
<evidence type="ECO:0000256" key="4">
    <source>
        <dbReference type="ARBA" id="ARBA00022759"/>
    </source>
</evidence>
<evidence type="ECO:0000256" key="2">
    <source>
        <dbReference type="ARBA" id="ARBA00022695"/>
    </source>
</evidence>
<organism evidence="8 9">
    <name type="scientific">Galbula dea</name>
    <dbReference type="NCBI Taxonomy" id="1109041"/>
    <lineage>
        <taxon>Eukaryota</taxon>
        <taxon>Metazoa</taxon>
        <taxon>Chordata</taxon>
        <taxon>Craniata</taxon>
        <taxon>Vertebrata</taxon>
        <taxon>Euteleostomi</taxon>
        <taxon>Archelosauria</taxon>
        <taxon>Archosauria</taxon>
        <taxon>Dinosauria</taxon>
        <taxon>Saurischia</taxon>
        <taxon>Theropoda</taxon>
        <taxon>Coelurosauria</taxon>
        <taxon>Aves</taxon>
        <taxon>Neognathae</taxon>
        <taxon>Neoaves</taxon>
        <taxon>Telluraves</taxon>
        <taxon>Coraciimorphae</taxon>
        <taxon>Piciformes</taxon>
        <taxon>Galbulidae</taxon>
        <taxon>Galbula</taxon>
    </lineage>
</organism>
<feature type="non-terminal residue" evidence="8">
    <location>
        <position position="1"/>
    </location>
</feature>
<dbReference type="Proteomes" id="UP000566440">
    <property type="component" value="Unassembled WGS sequence"/>
</dbReference>
<dbReference type="InterPro" id="IPR012337">
    <property type="entry name" value="RNaseH-like_sf"/>
</dbReference>
<sequence length="107" mass="12176">LKQRWIQQPKVVQKPLEGLTVFTDAGKQQKKAACTWQEGSSWKSHTMDGDVHDSLQTLELTAVAWALTRWHDQALNIVSDSLYVVGIVQRIEDVLIKPPINQRLCQL</sequence>
<dbReference type="PANTHER" id="PTHR41694">
    <property type="entry name" value="ENDOGENOUS RETROVIRUS GROUP K MEMBER POL PROTEIN"/>
    <property type="match status" value="1"/>
</dbReference>
<dbReference type="OrthoDB" id="9395371at2759"/>
<dbReference type="EMBL" id="VWZX01007799">
    <property type="protein sequence ID" value="NXI44117.1"/>
    <property type="molecule type" value="Genomic_DNA"/>
</dbReference>
<dbReference type="InterPro" id="IPR002156">
    <property type="entry name" value="RNaseH_domain"/>
</dbReference>
<evidence type="ECO:0000256" key="1">
    <source>
        <dbReference type="ARBA" id="ARBA00022679"/>
    </source>
</evidence>
<keyword evidence="3" id="KW-0540">Nuclease</keyword>
<keyword evidence="2" id="KW-0548">Nucleotidyltransferase</keyword>
<feature type="domain" description="RNase H type-1" evidence="7">
    <location>
        <begin position="15"/>
        <end position="107"/>
    </location>
</feature>
<evidence type="ECO:0000256" key="5">
    <source>
        <dbReference type="ARBA" id="ARBA00022801"/>
    </source>
</evidence>
<protein>
    <submittedName>
        <fullName evidence="8">POK19 protein</fullName>
    </submittedName>
</protein>
<keyword evidence="5" id="KW-0378">Hydrolase</keyword>
<evidence type="ECO:0000313" key="9">
    <source>
        <dbReference type="Proteomes" id="UP000566440"/>
    </source>
</evidence>
<evidence type="ECO:0000256" key="6">
    <source>
        <dbReference type="ARBA" id="ARBA00022918"/>
    </source>
</evidence>
<feature type="non-terminal residue" evidence="8">
    <location>
        <position position="107"/>
    </location>
</feature>
<reference evidence="8 9" key="1">
    <citation type="submission" date="2019-09" db="EMBL/GenBank/DDBJ databases">
        <title>Bird 10,000 Genomes (B10K) Project - Family phase.</title>
        <authorList>
            <person name="Zhang G."/>
        </authorList>
    </citation>
    <scope>NUCLEOTIDE SEQUENCE [LARGE SCALE GENOMIC DNA]</scope>
    <source>
        <strain evidence="8">B10K-DU-001-62</strain>
        <tissue evidence="8">Muscle</tissue>
    </source>
</reference>
<evidence type="ECO:0000259" key="7">
    <source>
        <dbReference type="PROSITE" id="PS50879"/>
    </source>
</evidence>
<keyword evidence="6" id="KW-0695">RNA-directed DNA polymerase</keyword>
<dbReference type="GO" id="GO:0035613">
    <property type="term" value="F:RNA stem-loop binding"/>
    <property type="evidence" value="ECO:0007669"/>
    <property type="project" value="TreeGrafter"/>
</dbReference>